<protein>
    <submittedName>
        <fullName evidence="15">Histone H3-K9 methyltransferase</fullName>
    </submittedName>
</protein>
<dbReference type="InterPro" id="IPR007728">
    <property type="entry name" value="Pre-SET_dom"/>
</dbReference>
<dbReference type="SMART" id="SM00317">
    <property type="entry name" value="SET"/>
    <property type="match status" value="1"/>
</dbReference>
<dbReference type="Proteomes" id="UP000237000">
    <property type="component" value="Unassembled WGS sequence"/>
</dbReference>
<evidence type="ECO:0000313" key="16">
    <source>
        <dbReference type="Proteomes" id="UP000237000"/>
    </source>
</evidence>
<dbReference type="PROSITE" id="PS50867">
    <property type="entry name" value="PRE_SET"/>
    <property type="match status" value="1"/>
</dbReference>
<dbReference type="OrthoDB" id="5792673at2759"/>
<evidence type="ECO:0000256" key="4">
    <source>
        <dbReference type="ARBA" id="ARBA00022679"/>
    </source>
</evidence>
<gene>
    <name evidence="15" type="ORF">TorRG33x02_167930</name>
</gene>
<dbReference type="PROSITE" id="PS50280">
    <property type="entry name" value="SET"/>
    <property type="match status" value="1"/>
</dbReference>
<dbReference type="InterPro" id="IPR036987">
    <property type="entry name" value="SRA-YDG_sf"/>
</dbReference>
<keyword evidence="8" id="KW-0137">Centromere</keyword>
<dbReference type="EMBL" id="JXTC01000117">
    <property type="protein sequence ID" value="PON87440.1"/>
    <property type="molecule type" value="Genomic_DNA"/>
</dbReference>
<dbReference type="PROSITE" id="PS50868">
    <property type="entry name" value="POST_SET"/>
    <property type="match status" value="1"/>
</dbReference>
<dbReference type="InterPro" id="IPR051357">
    <property type="entry name" value="H3K9_HMTase_SUVAR3-9"/>
</dbReference>
<dbReference type="InterPro" id="IPR001214">
    <property type="entry name" value="SET_dom"/>
</dbReference>
<dbReference type="InterPro" id="IPR046341">
    <property type="entry name" value="SET_dom_sf"/>
</dbReference>
<evidence type="ECO:0000313" key="15">
    <source>
        <dbReference type="EMBL" id="PON87440.1"/>
    </source>
</evidence>
<dbReference type="GO" id="GO:0003690">
    <property type="term" value="F:double-stranded DNA binding"/>
    <property type="evidence" value="ECO:0007669"/>
    <property type="project" value="TreeGrafter"/>
</dbReference>
<dbReference type="SMART" id="SM00468">
    <property type="entry name" value="PreSET"/>
    <property type="match status" value="1"/>
</dbReference>
<sequence length="772" mass="86583">MENGECPLLVRSSTESKRRKVSAIRDLPYRRCKGSVRLNPLTDDNVENSKNATCDLVMHDNLMSTPNGCNDNGNGNGLVKAMARKYPTRRAVSAIREFPQLYGRSVVYIGGGESFGVVDSPKTESSGQGTCGYGMDEKMLMNGVKTDVKQPEEDGGPKEESKEVVDYQEKKTTGQGKSGRGREKSSGVERLNTKIASGRKLNGNDSNRKSRRKNPLQVSCQGTAHPAISDEENSLERSDYEDLHVAPLSCEGDAVVPRLRRGVSRSKDRENDGGGDTSFTRNKVLEILSMFRKLLQEDKVKSNEARPRHKRVDYQVAKILQDKYNILNIEKQIMGCVPGVVVGDEFKCRMELSIIGLHRQTQSGINFVKQGAKTLATSIVASEDHTDVLDNSNILIYTGQGGTVMYSDKKPEDQKLESGNLALKNSITAKNPIRVIRGCDPYKRRFRKFVYIGLYLVENYWKDVGPHGNLVFKFQLERIPGQPEVIQKEEKKRRRSKVNENGVNPEDISQGKEVIPIRAVNTIDDEKTPPFEYRIKLTYPDWCQFTPPKGCDCIGGCSDSRKCLCAVKNGGEIPYNSNGAVVEAKPLVYECGPSCKCPPSCHNRVSQHGIKFKLEVFKTKSRGWGLRSQNFIPSGSFICEYVGELLKEEEAEKRTDRDEYLFDIGKNYDDKSLRNEEVEDEGGFTIDAADYGNAGRFINHSCTPNLYAQNILFDHEDKNIPHVMFFATEKIPPLQELTYDYNYIIDQVRDSSGNIKKKSCFCGSPECTGRLY</sequence>
<keyword evidence="16" id="KW-1185">Reference proteome</keyword>
<dbReference type="FunCoup" id="A0A2P5EPG1">
    <property type="interactions" value="43"/>
</dbReference>
<feature type="region of interest" description="Disordered" evidence="10">
    <location>
        <begin position="485"/>
        <end position="505"/>
    </location>
</feature>
<evidence type="ECO:0000256" key="5">
    <source>
        <dbReference type="ARBA" id="ARBA00022691"/>
    </source>
</evidence>
<feature type="domain" description="Post-SET" evidence="13">
    <location>
        <begin position="756"/>
        <end position="772"/>
    </location>
</feature>
<keyword evidence="4 15" id="KW-0808">Transferase</keyword>
<proteinExistence type="predicted"/>
<evidence type="ECO:0000259" key="14">
    <source>
        <dbReference type="PROSITE" id="PS51015"/>
    </source>
</evidence>
<dbReference type="GO" id="GO:0000775">
    <property type="term" value="C:chromosome, centromeric region"/>
    <property type="evidence" value="ECO:0007669"/>
    <property type="project" value="UniProtKB-SubCell"/>
</dbReference>
<evidence type="ECO:0000256" key="2">
    <source>
        <dbReference type="ARBA" id="ARBA00022454"/>
    </source>
</evidence>
<feature type="compositionally biased region" description="Basic and acidic residues" evidence="10">
    <location>
        <begin position="147"/>
        <end position="172"/>
    </location>
</feature>
<dbReference type="SMART" id="SM00466">
    <property type="entry name" value="SRA"/>
    <property type="match status" value="1"/>
</dbReference>
<feature type="domain" description="YDG" evidence="14">
    <location>
        <begin position="335"/>
        <end position="478"/>
    </location>
</feature>
<evidence type="ECO:0000256" key="8">
    <source>
        <dbReference type="ARBA" id="ARBA00023328"/>
    </source>
</evidence>
<dbReference type="GO" id="GO:0005634">
    <property type="term" value="C:nucleus"/>
    <property type="evidence" value="ECO:0007669"/>
    <property type="project" value="UniProtKB-SubCell"/>
</dbReference>
<evidence type="ECO:0000256" key="6">
    <source>
        <dbReference type="ARBA" id="ARBA00022853"/>
    </source>
</evidence>
<dbReference type="InterPro" id="IPR003105">
    <property type="entry name" value="SRA_YDG"/>
</dbReference>
<dbReference type="STRING" id="63057.A0A2P5EPG1"/>
<organism evidence="15 16">
    <name type="scientific">Trema orientale</name>
    <name type="common">Charcoal tree</name>
    <name type="synonym">Celtis orientalis</name>
    <dbReference type="NCBI Taxonomy" id="63057"/>
    <lineage>
        <taxon>Eukaryota</taxon>
        <taxon>Viridiplantae</taxon>
        <taxon>Streptophyta</taxon>
        <taxon>Embryophyta</taxon>
        <taxon>Tracheophyta</taxon>
        <taxon>Spermatophyta</taxon>
        <taxon>Magnoliopsida</taxon>
        <taxon>eudicotyledons</taxon>
        <taxon>Gunneridae</taxon>
        <taxon>Pentapetalae</taxon>
        <taxon>rosids</taxon>
        <taxon>fabids</taxon>
        <taxon>Rosales</taxon>
        <taxon>Cannabaceae</taxon>
        <taxon>Trema</taxon>
    </lineage>
</organism>
<dbReference type="PANTHER" id="PTHR45660">
    <property type="entry name" value="HISTONE-LYSINE N-METHYLTRANSFERASE SETMAR"/>
    <property type="match status" value="1"/>
</dbReference>
<evidence type="ECO:0000259" key="11">
    <source>
        <dbReference type="PROSITE" id="PS50280"/>
    </source>
</evidence>
<feature type="region of interest" description="Disordered" evidence="10">
    <location>
        <begin position="147"/>
        <end position="234"/>
    </location>
</feature>
<evidence type="ECO:0000256" key="7">
    <source>
        <dbReference type="ARBA" id="ARBA00023242"/>
    </source>
</evidence>
<evidence type="ECO:0000256" key="1">
    <source>
        <dbReference type="ARBA" id="ARBA00004584"/>
    </source>
</evidence>
<dbReference type="AlphaFoldDB" id="A0A2P5EPG1"/>
<name>A0A2P5EPG1_TREOI</name>
<dbReference type="PANTHER" id="PTHR45660:SF46">
    <property type="entry name" value="HISTONE-LYSINE N-METHYLTRANSFERASE, H3 LYSINE-9 SPECIFIC SUVH6"/>
    <property type="match status" value="1"/>
</dbReference>
<keyword evidence="3 15" id="KW-0489">Methyltransferase</keyword>
<dbReference type="InterPro" id="IPR015947">
    <property type="entry name" value="PUA-like_sf"/>
</dbReference>
<dbReference type="SUPFAM" id="SSF88697">
    <property type="entry name" value="PUA domain-like"/>
    <property type="match status" value="1"/>
</dbReference>
<dbReference type="InterPro" id="IPR003616">
    <property type="entry name" value="Post-SET_dom"/>
</dbReference>
<dbReference type="Gene3D" id="2.170.270.10">
    <property type="entry name" value="SET domain"/>
    <property type="match status" value="1"/>
</dbReference>
<dbReference type="InterPro" id="IPR025794">
    <property type="entry name" value="H3-K9-MeTrfase_plant"/>
</dbReference>
<keyword evidence="2" id="KW-0158">Chromosome</keyword>
<evidence type="ECO:0000256" key="9">
    <source>
        <dbReference type="PROSITE-ProRule" id="PRU00358"/>
    </source>
</evidence>
<dbReference type="PROSITE" id="PS51575">
    <property type="entry name" value="SAM_MT43_SUVAR39_2"/>
    <property type="match status" value="1"/>
</dbReference>
<dbReference type="Pfam" id="PF00856">
    <property type="entry name" value="SET"/>
    <property type="match status" value="1"/>
</dbReference>
<evidence type="ECO:0000256" key="3">
    <source>
        <dbReference type="ARBA" id="ARBA00022603"/>
    </source>
</evidence>
<dbReference type="GO" id="GO:0032259">
    <property type="term" value="P:methylation"/>
    <property type="evidence" value="ECO:0007669"/>
    <property type="project" value="UniProtKB-KW"/>
</dbReference>
<comment type="subcellular location">
    <subcellularLocation>
        <location evidence="1">Chromosome</location>
        <location evidence="1">Centromere</location>
    </subcellularLocation>
    <subcellularLocation>
        <location evidence="9">Nucleus</location>
    </subcellularLocation>
</comment>
<evidence type="ECO:0000259" key="12">
    <source>
        <dbReference type="PROSITE" id="PS50867"/>
    </source>
</evidence>
<reference evidence="16" key="1">
    <citation type="submission" date="2016-06" db="EMBL/GenBank/DDBJ databases">
        <title>Parallel loss of symbiosis genes in relatives of nitrogen-fixing non-legume Parasponia.</title>
        <authorList>
            <person name="Van Velzen R."/>
            <person name="Holmer R."/>
            <person name="Bu F."/>
            <person name="Rutten L."/>
            <person name="Van Zeijl A."/>
            <person name="Liu W."/>
            <person name="Santuari L."/>
            <person name="Cao Q."/>
            <person name="Sharma T."/>
            <person name="Shen D."/>
            <person name="Roswanjaya Y."/>
            <person name="Wardhani T."/>
            <person name="Kalhor M.S."/>
            <person name="Jansen J."/>
            <person name="Van den Hoogen J."/>
            <person name="Gungor B."/>
            <person name="Hartog M."/>
            <person name="Hontelez J."/>
            <person name="Verver J."/>
            <person name="Yang W.-C."/>
            <person name="Schijlen E."/>
            <person name="Repin R."/>
            <person name="Schilthuizen M."/>
            <person name="Schranz E."/>
            <person name="Heidstra R."/>
            <person name="Miyata K."/>
            <person name="Fedorova E."/>
            <person name="Kohlen W."/>
            <person name="Bisseling T."/>
            <person name="Smit S."/>
            <person name="Geurts R."/>
        </authorList>
    </citation>
    <scope>NUCLEOTIDE SEQUENCE [LARGE SCALE GENOMIC DNA]</scope>
    <source>
        <strain evidence="16">cv. RG33-2</strain>
    </source>
</reference>
<keyword evidence="5" id="KW-0949">S-adenosyl-L-methionine</keyword>
<accession>A0A2P5EPG1</accession>
<dbReference type="Pfam" id="PF05033">
    <property type="entry name" value="Pre-SET"/>
    <property type="match status" value="1"/>
</dbReference>
<dbReference type="InParanoid" id="A0A2P5EPG1"/>
<dbReference type="Gene3D" id="2.30.280.10">
    <property type="entry name" value="SRA-YDG"/>
    <property type="match status" value="1"/>
</dbReference>
<evidence type="ECO:0000256" key="10">
    <source>
        <dbReference type="SAM" id="MobiDB-lite"/>
    </source>
</evidence>
<keyword evidence="6" id="KW-0156">Chromatin regulator</keyword>
<dbReference type="GO" id="GO:0042054">
    <property type="term" value="F:histone methyltransferase activity"/>
    <property type="evidence" value="ECO:0007669"/>
    <property type="project" value="InterPro"/>
</dbReference>
<evidence type="ECO:0000259" key="13">
    <source>
        <dbReference type="PROSITE" id="PS50868"/>
    </source>
</evidence>
<feature type="domain" description="Pre-SET" evidence="12">
    <location>
        <begin position="549"/>
        <end position="609"/>
    </location>
</feature>
<dbReference type="SUPFAM" id="SSF82199">
    <property type="entry name" value="SET domain"/>
    <property type="match status" value="1"/>
</dbReference>
<feature type="domain" description="SET" evidence="11">
    <location>
        <begin position="612"/>
        <end position="742"/>
    </location>
</feature>
<dbReference type="Pfam" id="PF02182">
    <property type="entry name" value="SAD_SRA"/>
    <property type="match status" value="1"/>
</dbReference>
<comment type="caution">
    <text evidence="15">The sequence shown here is derived from an EMBL/GenBank/DDBJ whole genome shotgun (WGS) entry which is preliminary data.</text>
</comment>
<keyword evidence="7 9" id="KW-0539">Nucleus</keyword>
<feature type="region of interest" description="Disordered" evidence="10">
    <location>
        <begin position="259"/>
        <end position="278"/>
    </location>
</feature>
<dbReference type="PROSITE" id="PS51015">
    <property type="entry name" value="YDG"/>
    <property type="match status" value="1"/>
</dbReference>
<dbReference type="GO" id="GO:0008270">
    <property type="term" value="F:zinc ion binding"/>
    <property type="evidence" value="ECO:0007669"/>
    <property type="project" value="InterPro"/>
</dbReference>